<reference evidence="1" key="1">
    <citation type="submission" date="2022-06" db="EMBL/GenBank/DDBJ databases">
        <title>Isolation of gut microbiota from human fecal samples.</title>
        <authorList>
            <person name="Pamer E.G."/>
            <person name="Barat B."/>
            <person name="Waligurski E."/>
            <person name="Medina S."/>
            <person name="Paddock L."/>
            <person name="Mostad J."/>
        </authorList>
    </citation>
    <scope>NUCLEOTIDE SEQUENCE</scope>
    <source>
        <strain evidence="1">DFI.5.57</strain>
    </source>
</reference>
<comment type="caution">
    <text evidence="1">The sequence shown here is derived from an EMBL/GenBank/DDBJ whole genome shotgun (WGS) entry which is preliminary data.</text>
</comment>
<sequence>MQDKDMSKKTSNESAETIDKLVREIAETKDWSVLVPDYDEDALMVHWTSKS</sequence>
<dbReference type="Proteomes" id="UP001211015">
    <property type="component" value="Unassembled WGS sequence"/>
</dbReference>
<evidence type="ECO:0000313" key="3">
    <source>
        <dbReference type="Proteomes" id="UP001206236"/>
    </source>
</evidence>
<dbReference type="Proteomes" id="UP001206236">
    <property type="component" value="Unassembled WGS sequence"/>
</dbReference>
<accession>A0AAW5KL97</accession>
<dbReference type="EMBL" id="JANGCN010000016">
    <property type="protein sequence ID" value="MCQ5153300.1"/>
    <property type="molecule type" value="Genomic_DNA"/>
</dbReference>
<evidence type="ECO:0000313" key="2">
    <source>
        <dbReference type="EMBL" id="MDB8745077.1"/>
    </source>
</evidence>
<organism evidence="1 3">
    <name type="scientific">Ruminococcus bicirculans</name>
    <name type="common">ex Wegman et al. 2014</name>
    <dbReference type="NCBI Taxonomy" id="1160721"/>
    <lineage>
        <taxon>Bacteria</taxon>
        <taxon>Bacillati</taxon>
        <taxon>Bacillota</taxon>
        <taxon>Clostridia</taxon>
        <taxon>Eubacteriales</taxon>
        <taxon>Oscillospiraceae</taxon>
        <taxon>Ruminococcus</taxon>
    </lineage>
</organism>
<gene>
    <name evidence="1" type="ORF">NE632_08245</name>
    <name evidence="2" type="ORF">PNU62_08630</name>
</gene>
<name>A0AAW5KL97_9FIRM</name>
<dbReference type="RefSeq" id="WP_195388704.1">
    <property type="nucleotide sequence ID" value="NZ_DAWEQM010000006.1"/>
</dbReference>
<proteinExistence type="predicted"/>
<dbReference type="AlphaFoldDB" id="A0AAW5KL97"/>
<protein>
    <submittedName>
        <fullName evidence="1">Uncharacterized protein</fullName>
    </submittedName>
</protein>
<reference evidence="2" key="2">
    <citation type="submission" date="2023-01" db="EMBL/GenBank/DDBJ databases">
        <title>Human gut microbiome strain richness.</title>
        <authorList>
            <person name="Chen-Liaw A."/>
        </authorList>
    </citation>
    <scope>NUCLEOTIDE SEQUENCE</scope>
    <source>
        <strain evidence="2">1001275st1_F4_1001275B_160808</strain>
    </source>
</reference>
<evidence type="ECO:0000313" key="1">
    <source>
        <dbReference type="EMBL" id="MCQ5153300.1"/>
    </source>
</evidence>
<dbReference type="EMBL" id="JAQMLV010000010">
    <property type="protein sequence ID" value="MDB8745077.1"/>
    <property type="molecule type" value="Genomic_DNA"/>
</dbReference>